<evidence type="ECO:0000256" key="1">
    <source>
        <dbReference type="SAM" id="MobiDB-lite"/>
    </source>
</evidence>
<reference evidence="4" key="1">
    <citation type="journal article" date="2019" name="Int. J. Syst. Evol. Microbiol.">
        <title>The Global Catalogue of Microorganisms (GCM) 10K type strain sequencing project: providing services to taxonomists for standard genome sequencing and annotation.</title>
        <authorList>
            <consortium name="The Broad Institute Genomics Platform"/>
            <consortium name="The Broad Institute Genome Sequencing Center for Infectious Disease"/>
            <person name="Wu L."/>
            <person name="Ma J."/>
        </authorList>
    </citation>
    <scope>NUCLEOTIDE SEQUENCE [LARGE SCALE GENOMIC DNA]</scope>
    <source>
        <strain evidence="4">ZS-35-S2</strain>
    </source>
</reference>
<evidence type="ECO:0000313" key="3">
    <source>
        <dbReference type="EMBL" id="MFC6016003.1"/>
    </source>
</evidence>
<keyword evidence="4" id="KW-1185">Reference proteome</keyword>
<feature type="transmembrane region" description="Helical" evidence="2">
    <location>
        <begin position="37"/>
        <end position="60"/>
    </location>
</feature>
<keyword evidence="2" id="KW-1133">Transmembrane helix</keyword>
<sequence>MEQPESQADRPEREWPPAVPDGVMPVASDRAVHRRPWLWIGGVVALAAATVLLGGLYVDADGDRRDERRRVAELTAQQAESARQATNSQARVVELEKQLDAERARFTAVEPCLRQVVSPAPVEVISEAEYDRLVADAMRNLPTRPGKTVRLGELTLSGAALPACKDVGKQLR</sequence>
<dbReference type="RefSeq" id="WP_377418920.1">
    <property type="nucleotide sequence ID" value="NZ_JBHSPR010000007.1"/>
</dbReference>
<protein>
    <submittedName>
        <fullName evidence="3">Uncharacterized protein</fullName>
    </submittedName>
</protein>
<dbReference type="EMBL" id="JBHSPR010000007">
    <property type="protein sequence ID" value="MFC6016003.1"/>
    <property type="molecule type" value="Genomic_DNA"/>
</dbReference>
<proteinExistence type="predicted"/>
<dbReference type="Proteomes" id="UP001596203">
    <property type="component" value="Unassembled WGS sequence"/>
</dbReference>
<organism evidence="3 4">
    <name type="scientific">Plantactinospora solaniradicis</name>
    <dbReference type="NCBI Taxonomy" id="1723736"/>
    <lineage>
        <taxon>Bacteria</taxon>
        <taxon>Bacillati</taxon>
        <taxon>Actinomycetota</taxon>
        <taxon>Actinomycetes</taxon>
        <taxon>Micromonosporales</taxon>
        <taxon>Micromonosporaceae</taxon>
        <taxon>Plantactinospora</taxon>
    </lineage>
</organism>
<feature type="region of interest" description="Disordered" evidence="1">
    <location>
        <begin position="1"/>
        <end position="22"/>
    </location>
</feature>
<evidence type="ECO:0000313" key="4">
    <source>
        <dbReference type="Proteomes" id="UP001596203"/>
    </source>
</evidence>
<comment type="caution">
    <text evidence="3">The sequence shown here is derived from an EMBL/GenBank/DDBJ whole genome shotgun (WGS) entry which is preliminary data.</text>
</comment>
<accession>A0ABW1K4S5</accession>
<gene>
    <name evidence="3" type="ORF">ACFP2T_07330</name>
</gene>
<name>A0ABW1K4S5_9ACTN</name>
<keyword evidence="2" id="KW-0472">Membrane</keyword>
<keyword evidence="2" id="KW-0812">Transmembrane</keyword>
<evidence type="ECO:0000256" key="2">
    <source>
        <dbReference type="SAM" id="Phobius"/>
    </source>
</evidence>